<proteinExistence type="predicted"/>
<sequence>MEEPMSTLTHDLIAEILCRVPYKSLCICKCVCPAWRGIIADPAHRKKMAQTLAGFLYRITADSAEPRGHAVNYADLSAFPWASVAETYPLLPLPPDSTDCFVSLEDSCDGLFLTSIRTGTPAAAGTSRYMVSNPATGEYIVLPHSGYAGDCCRAYLGFDSGVSTQEFHLFEFVLEQSQSLVVRRVNIYSSKSGVWVSMKSQWDSEVSLCWGQPGVFHKGCLHLLIRQRGLAIVDAQGLRWRIIPLPISVDPSFAGFIGKSAGQLFYIDSDDTEGYDSNTFSTISVYVLGAEIYQWDGTHLDDKCMHWKLLRKLSNVAPNVMFQLGFDLEVIGVCLLLHVGQFGLAIVDAEGLRWRIIPLPVVESVNPCFSGFIGKSAGQLIYIDCGGIEGHGSNALSTISVYVLGAEICQWDVTHLDDKCMRWNFLHKLSNVAPKKMFRLGFDLEVVAVHPHANIIFFVAHWKNELVAYDLDRHETTTVYHIDPNYRQFMNFFPYVPLSSRVPLDGGIRLATPNQ</sequence>
<dbReference type="SUPFAM" id="SSF81383">
    <property type="entry name" value="F-box domain"/>
    <property type="match status" value="1"/>
</dbReference>
<dbReference type="EnsemblPlants" id="EMT03856">
    <property type="protein sequence ID" value="EMT03856"/>
    <property type="gene ID" value="F775_25407"/>
</dbReference>
<accession>M8AHA1</accession>
<dbReference type="InterPro" id="IPR001810">
    <property type="entry name" value="F-box_dom"/>
</dbReference>
<dbReference type="Gene3D" id="1.20.1280.50">
    <property type="match status" value="1"/>
</dbReference>
<name>M8AHA1_AEGTA</name>
<protein>
    <submittedName>
        <fullName evidence="1">Uncharacterized protein</fullName>
    </submittedName>
</protein>
<evidence type="ECO:0000313" key="1">
    <source>
        <dbReference type="EnsemblPlants" id="EMT03856"/>
    </source>
</evidence>
<organism evidence="1">
    <name type="scientific">Aegilops tauschii</name>
    <name type="common">Tausch's goatgrass</name>
    <name type="synonym">Aegilops squarrosa</name>
    <dbReference type="NCBI Taxonomy" id="37682"/>
    <lineage>
        <taxon>Eukaryota</taxon>
        <taxon>Viridiplantae</taxon>
        <taxon>Streptophyta</taxon>
        <taxon>Embryophyta</taxon>
        <taxon>Tracheophyta</taxon>
        <taxon>Spermatophyta</taxon>
        <taxon>Magnoliopsida</taxon>
        <taxon>Liliopsida</taxon>
        <taxon>Poales</taxon>
        <taxon>Poaceae</taxon>
        <taxon>BOP clade</taxon>
        <taxon>Pooideae</taxon>
        <taxon>Triticodae</taxon>
        <taxon>Triticeae</taxon>
        <taxon>Triticinae</taxon>
        <taxon>Aegilops</taxon>
    </lineage>
</organism>
<dbReference type="InterPro" id="IPR055290">
    <property type="entry name" value="At3g26010-like"/>
</dbReference>
<dbReference type="PANTHER" id="PTHR35546:SF126">
    <property type="entry name" value="F-BOX DOMAIN-CONTAINING PROTEIN"/>
    <property type="match status" value="1"/>
</dbReference>
<dbReference type="InterPro" id="IPR006527">
    <property type="entry name" value="F-box-assoc_dom_typ1"/>
</dbReference>
<dbReference type="Pfam" id="PF07734">
    <property type="entry name" value="FBA_1"/>
    <property type="match status" value="1"/>
</dbReference>
<dbReference type="ExpressionAtlas" id="M8AHA1">
    <property type="expression patterns" value="baseline"/>
</dbReference>
<dbReference type="Pfam" id="PF00646">
    <property type="entry name" value="F-box"/>
    <property type="match status" value="1"/>
</dbReference>
<reference evidence="1" key="1">
    <citation type="submission" date="2015-06" db="UniProtKB">
        <authorList>
            <consortium name="EnsemblPlants"/>
        </authorList>
    </citation>
    <scope>IDENTIFICATION</scope>
</reference>
<dbReference type="InterPro" id="IPR036047">
    <property type="entry name" value="F-box-like_dom_sf"/>
</dbReference>
<dbReference type="PANTHER" id="PTHR35546">
    <property type="entry name" value="F-BOX PROTEIN INTERACTION DOMAIN PROTEIN-RELATED"/>
    <property type="match status" value="1"/>
</dbReference>
<dbReference type="SMART" id="SM00256">
    <property type="entry name" value="FBOX"/>
    <property type="match status" value="1"/>
</dbReference>
<dbReference type="AlphaFoldDB" id="M8AHA1"/>